<evidence type="ECO:0000259" key="9">
    <source>
        <dbReference type="PROSITE" id="PS51379"/>
    </source>
</evidence>
<keyword evidence="1" id="KW-0004">4Fe-4S</keyword>
<dbReference type="Gene3D" id="1.10.287.950">
    <property type="entry name" value="Methyl-accepting chemotaxis protein"/>
    <property type="match status" value="1"/>
</dbReference>
<dbReference type="PROSITE" id="PS50111">
    <property type="entry name" value="CHEMOTAXIS_TRANSDUC_2"/>
    <property type="match status" value="1"/>
</dbReference>
<dbReference type="InterPro" id="IPR004089">
    <property type="entry name" value="MCPsignal_dom"/>
</dbReference>
<comment type="caution">
    <text evidence="11">The sequence shown here is derived from an EMBL/GenBank/DDBJ whole genome shotgun (WGS) entry which is preliminary data.</text>
</comment>
<feature type="domain" description="4Fe-4S ferredoxin-type" evidence="9">
    <location>
        <begin position="6"/>
        <end position="38"/>
    </location>
</feature>
<keyword evidence="5 6" id="KW-0807">Transducer</keyword>
<dbReference type="PANTHER" id="PTHR32089">
    <property type="entry name" value="METHYL-ACCEPTING CHEMOTAXIS PROTEIN MCPB"/>
    <property type="match status" value="1"/>
</dbReference>
<dbReference type="InterPro" id="IPR007202">
    <property type="entry name" value="4Fe-4S_dom"/>
</dbReference>
<dbReference type="PANTHER" id="PTHR32089:SF112">
    <property type="entry name" value="LYSOZYME-LIKE PROTEIN-RELATED"/>
    <property type="match status" value="1"/>
</dbReference>
<dbReference type="SUPFAM" id="SSF53920">
    <property type="entry name" value="Fe-only hydrogenase"/>
    <property type="match status" value="1"/>
</dbReference>
<dbReference type="InterPro" id="IPR017896">
    <property type="entry name" value="4Fe4S_Fe-S-bd"/>
</dbReference>
<dbReference type="SUPFAM" id="SSF58104">
    <property type="entry name" value="Methyl-accepting chemotaxis protein (MCP) signaling domain"/>
    <property type="match status" value="1"/>
</dbReference>
<keyword evidence="12" id="KW-1185">Reference proteome</keyword>
<feature type="domain" description="4Fe-4S ferredoxin-type" evidence="9">
    <location>
        <begin position="40"/>
        <end position="69"/>
    </location>
</feature>
<feature type="domain" description="4Fe-4S" evidence="10">
    <location>
        <begin position="384"/>
        <end position="446"/>
    </location>
</feature>
<evidence type="ECO:0000259" key="8">
    <source>
        <dbReference type="PROSITE" id="PS50111"/>
    </source>
</evidence>
<reference evidence="11 12" key="1">
    <citation type="submission" date="2020-08" db="EMBL/GenBank/DDBJ databases">
        <title>Genome public.</title>
        <authorList>
            <person name="Liu C."/>
            <person name="Sun Q."/>
        </authorList>
    </citation>
    <scope>NUCLEOTIDE SEQUENCE [LARGE SCALE GENOMIC DNA]</scope>
    <source>
        <strain evidence="11 12">BX0805</strain>
    </source>
</reference>
<dbReference type="Proteomes" id="UP000621540">
    <property type="component" value="Unassembled WGS sequence"/>
</dbReference>
<evidence type="ECO:0000256" key="7">
    <source>
        <dbReference type="SAM" id="Coils"/>
    </source>
</evidence>
<keyword evidence="3" id="KW-0408">Iron</keyword>
<dbReference type="InterPro" id="IPR017900">
    <property type="entry name" value="4Fe4S_Fe_S_CS"/>
</dbReference>
<gene>
    <name evidence="11" type="ORF">H8Z76_01645</name>
</gene>
<dbReference type="Gene3D" id="3.40.50.1780">
    <property type="match status" value="1"/>
</dbReference>
<dbReference type="InterPro" id="IPR004108">
    <property type="entry name" value="Fe_hydrogenase_lsu_C"/>
</dbReference>
<dbReference type="RefSeq" id="WP_186981449.1">
    <property type="nucleotide sequence ID" value="NZ_JACOQH010000001.1"/>
</dbReference>
<dbReference type="Pfam" id="PF00037">
    <property type="entry name" value="Fer4"/>
    <property type="match status" value="1"/>
</dbReference>
<evidence type="ECO:0000313" key="12">
    <source>
        <dbReference type="Proteomes" id="UP000621540"/>
    </source>
</evidence>
<name>A0ABR7I721_9FIRM</name>
<dbReference type="Gene3D" id="3.30.70.20">
    <property type="match status" value="1"/>
</dbReference>
<dbReference type="SUPFAM" id="SSF54862">
    <property type="entry name" value="4Fe-4S ferredoxins"/>
    <property type="match status" value="1"/>
</dbReference>
<proteinExistence type="predicted"/>
<organism evidence="11 12">
    <name type="scientific">Roseburia yibonii</name>
    <dbReference type="NCBI Taxonomy" id="2763063"/>
    <lineage>
        <taxon>Bacteria</taxon>
        <taxon>Bacillati</taxon>
        <taxon>Bacillota</taxon>
        <taxon>Clostridia</taxon>
        <taxon>Lachnospirales</taxon>
        <taxon>Lachnospiraceae</taxon>
        <taxon>Roseburia</taxon>
    </lineage>
</organism>
<feature type="domain" description="Methyl-accepting transducer" evidence="8">
    <location>
        <begin position="444"/>
        <end position="650"/>
    </location>
</feature>
<evidence type="ECO:0000256" key="1">
    <source>
        <dbReference type="ARBA" id="ARBA00022485"/>
    </source>
</evidence>
<dbReference type="Gene3D" id="1.10.15.40">
    <property type="entry name" value="Electron transport complex subunit B, putative Fe-S cluster"/>
    <property type="match status" value="1"/>
</dbReference>
<protein>
    <submittedName>
        <fullName evidence="11">4Fe-4S binding protein</fullName>
    </submittedName>
</protein>
<evidence type="ECO:0000256" key="4">
    <source>
        <dbReference type="ARBA" id="ARBA00023014"/>
    </source>
</evidence>
<evidence type="ECO:0000256" key="5">
    <source>
        <dbReference type="ARBA" id="ARBA00023224"/>
    </source>
</evidence>
<feature type="coiled-coil region" evidence="7">
    <location>
        <begin position="434"/>
        <end position="464"/>
    </location>
</feature>
<accession>A0ABR7I721</accession>
<dbReference type="EMBL" id="JACOQH010000001">
    <property type="protein sequence ID" value="MBC5752738.1"/>
    <property type="molecule type" value="Genomic_DNA"/>
</dbReference>
<dbReference type="PROSITE" id="PS51379">
    <property type="entry name" value="4FE4S_FER_2"/>
    <property type="match status" value="2"/>
</dbReference>
<keyword evidence="4" id="KW-0411">Iron-sulfur</keyword>
<dbReference type="SMART" id="SM00283">
    <property type="entry name" value="MA"/>
    <property type="match status" value="1"/>
</dbReference>
<evidence type="ECO:0000313" key="11">
    <source>
        <dbReference type="EMBL" id="MBC5752738.1"/>
    </source>
</evidence>
<sequence>MTEEKNALVFTNDNCIGCNKCISVCSCMGACVSHVVDGINRIDVDSDKCIACGACFDVCEHHAREFADDTERFFEDLKKGERISLLIAPAFKANYPSEYGTVLGGLKKLGVNRMISVSFGADITTWGYLNYIDKYGFTGGISQPCPAVVGYIERYLPELLPKLFPVQSPMMCAAIYARKQMGITDKFAFLSPCIAKKMEIEDGNNGGYISYNVTFDHLMQYIRKHGISGENATDEVEYGLGSIYPTPGGLKENVYWFLGESVFIRQIEGEKHMYEYLERNREKIAKDKTPYLFIDALNCANGCICGTAVEEDKANTDDALCALLKIRESVKKDKGMSAWAKKLSPKQRLKKLNQQFKNLDLSDYLRRYTDRSAQCTYEKPSATQLNEIFASMNKNTQKEQTIDCSACGYQSCKQMAEAIFNGFNRKENCIHYVKSIVQIEKEHAEELAEEVKQEKIEVENGRKRVLEAVNTINEEFATLYQSVDDMAAGNENNANESTGISGDMQEVFRFCENLSNAMGDIEKLLEELSKNNAEVVSIASQTNLLALNASIEAARAGEAGKGFAVVAGEINNLATDSRNTANRSSESQEQILASISSIVADADKLMEIVHAVNDRTQNLAASTEEISASAQVILETADHVKASLQSLVSE</sequence>
<keyword evidence="2" id="KW-0479">Metal-binding</keyword>
<dbReference type="PROSITE" id="PS00198">
    <property type="entry name" value="4FE4S_FER_1"/>
    <property type="match status" value="1"/>
</dbReference>
<dbReference type="PROSITE" id="PS51656">
    <property type="entry name" value="4FE4S"/>
    <property type="match status" value="1"/>
</dbReference>
<dbReference type="Pfam" id="PF02906">
    <property type="entry name" value="Fe_hyd_lg_C"/>
    <property type="match status" value="1"/>
</dbReference>
<keyword evidence="7" id="KW-0175">Coiled coil</keyword>
<dbReference type="Gene3D" id="3.40.950.10">
    <property type="entry name" value="Fe-only Hydrogenase (Larger Subunit), Chain L, domain 3"/>
    <property type="match status" value="1"/>
</dbReference>
<evidence type="ECO:0000256" key="2">
    <source>
        <dbReference type="ARBA" id="ARBA00022723"/>
    </source>
</evidence>
<evidence type="ECO:0000256" key="3">
    <source>
        <dbReference type="ARBA" id="ARBA00023004"/>
    </source>
</evidence>
<dbReference type="Pfam" id="PF04060">
    <property type="entry name" value="FeS"/>
    <property type="match status" value="1"/>
</dbReference>
<evidence type="ECO:0000256" key="6">
    <source>
        <dbReference type="PROSITE-ProRule" id="PRU00284"/>
    </source>
</evidence>
<evidence type="ECO:0000259" key="10">
    <source>
        <dbReference type="PROSITE" id="PS51656"/>
    </source>
</evidence>
<dbReference type="Pfam" id="PF00015">
    <property type="entry name" value="MCPsignal"/>
    <property type="match status" value="1"/>
</dbReference>
<dbReference type="InterPro" id="IPR009016">
    <property type="entry name" value="Fe_hydrogenase"/>
</dbReference>